<dbReference type="RefSeq" id="WP_189084549.1">
    <property type="nucleotide sequence ID" value="NZ_BMRJ01000001.1"/>
</dbReference>
<proteinExistence type="inferred from homology"/>
<evidence type="ECO:0000313" key="10">
    <source>
        <dbReference type="EMBL" id="GGR21829.1"/>
    </source>
</evidence>
<dbReference type="InterPro" id="IPR000192">
    <property type="entry name" value="Aminotrans_V_dom"/>
</dbReference>
<comment type="similarity">
    <text evidence="2">Belongs to the class-V pyridoxal-phosphate-dependent aminotransferase family. NifS/IscS subfamily.</text>
</comment>
<dbReference type="GO" id="GO:0046872">
    <property type="term" value="F:metal ion binding"/>
    <property type="evidence" value="ECO:0007669"/>
    <property type="project" value="UniProtKB-KW"/>
</dbReference>
<dbReference type="EMBL" id="BMRJ01000001">
    <property type="protein sequence ID" value="GGR21829.1"/>
    <property type="molecule type" value="Genomic_DNA"/>
</dbReference>
<keyword evidence="3" id="KW-0808">Transferase</keyword>
<keyword evidence="11" id="KW-1185">Reference proteome</keyword>
<feature type="domain" description="Aminotransferase class V" evidence="9">
    <location>
        <begin position="2"/>
        <end position="362"/>
    </location>
</feature>
<dbReference type="Gene3D" id="1.10.260.50">
    <property type="match status" value="1"/>
</dbReference>
<evidence type="ECO:0000256" key="6">
    <source>
        <dbReference type="ARBA" id="ARBA00023004"/>
    </source>
</evidence>
<evidence type="ECO:0000256" key="2">
    <source>
        <dbReference type="ARBA" id="ARBA00006490"/>
    </source>
</evidence>
<dbReference type="InterPro" id="IPR016454">
    <property type="entry name" value="Cysteine_dSase"/>
</dbReference>
<organism evidence="10 11">
    <name type="scientific">Agromyces mediolanus</name>
    <name type="common">Corynebacterium mediolanum</name>
    <dbReference type="NCBI Taxonomy" id="41986"/>
    <lineage>
        <taxon>Bacteria</taxon>
        <taxon>Bacillati</taxon>
        <taxon>Actinomycetota</taxon>
        <taxon>Actinomycetes</taxon>
        <taxon>Micrococcales</taxon>
        <taxon>Microbacteriaceae</taxon>
        <taxon>Agromyces</taxon>
    </lineage>
</organism>
<dbReference type="PANTHER" id="PTHR11601:SF34">
    <property type="entry name" value="CYSTEINE DESULFURASE"/>
    <property type="match status" value="1"/>
</dbReference>
<sequence>MIYLDHAATGPVRREALEAMWPYLTGAFGNPSSSHGLGEQAAAALEWARERVAAATGARPGEVVFTSGGTEADNLAVKGPALAAPRGRHLVVSAIEHEAVLESARFLERAHGFALDLVPVDASGLVHPEALAAVLRPDTTLVSIQLANNEVGTVQPLAELAALARERGAVVHSDAVQAAGRLPLDLDALGADALSLAGHKVGAPKGVGALVVRGRVPLEPVLHGGGQERGRRSGTENVAGAVAFATALELAEREREEHAARTDELGRRLVARVLAEIPESRLTGHPTERLASTASFLFPGASGEAVLLELERDGVISSSGSACAVGRTEPSHVLTAMGVPAELAGTAVRFTLGAATTAGEIETTVLAASRAVAAVRRLGHRG</sequence>
<dbReference type="FunFam" id="3.40.640.10:FF:000084">
    <property type="entry name" value="IscS-like cysteine desulfurase"/>
    <property type="match status" value="1"/>
</dbReference>
<reference evidence="10" key="1">
    <citation type="journal article" date="2014" name="Int. J. Syst. Evol. Microbiol.">
        <title>Complete genome sequence of Corynebacterium casei LMG S-19264T (=DSM 44701T), isolated from a smear-ripened cheese.</title>
        <authorList>
            <consortium name="US DOE Joint Genome Institute (JGI-PGF)"/>
            <person name="Walter F."/>
            <person name="Albersmeier A."/>
            <person name="Kalinowski J."/>
            <person name="Ruckert C."/>
        </authorList>
    </citation>
    <scope>NUCLEOTIDE SEQUENCE</scope>
    <source>
        <strain evidence="10">JCM 3346</strain>
    </source>
</reference>
<evidence type="ECO:0000256" key="8">
    <source>
        <dbReference type="ARBA" id="ARBA00050776"/>
    </source>
</evidence>
<dbReference type="InterPro" id="IPR015422">
    <property type="entry name" value="PyrdxlP-dep_Trfase_small"/>
</dbReference>
<dbReference type="PANTHER" id="PTHR11601">
    <property type="entry name" value="CYSTEINE DESULFURYLASE FAMILY MEMBER"/>
    <property type="match status" value="1"/>
</dbReference>
<dbReference type="GO" id="GO:0051536">
    <property type="term" value="F:iron-sulfur cluster binding"/>
    <property type="evidence" value="ECO:0007669"/>
    <property type="project" value="UniProtKB-KW"/>
</dbReference>
<keyword evidence="4" id="KW-0479">Metal-binding</keyword>
<evidence type="ECO:0000256" key="7">
    <source>
        <dbReference type="ARBA" id="ARBA00023014"/>
    </source>
</evidence>
<evidence type="ECO:0000256" key="4">
    <source>
        <dbReference type="ARBA" id="ARBA00022723"/>
    </source>
</evidence>
<dbReference type="Gene3D" id="3.90.1150.10">
    <property type="entry name" value="Aspartate Aminotransferase, domain 1"/>
    <property type="match status" value="1"/>
</dbReference>
<dbReference type="Gene3D" id="3.40.640.10">
    <property type="entry name" value="Type I PLP-dependent aspartate aminotransferase-like (Major domain)"/>
    <property type="match status" value="1"/>
</dbReference>
<comment type="catalytic activity">
    <reaction evidence="8">
        <text>(sulfur carrier)-H + L-cysteine = (sulfur carrier)-SH + L-alanine</text>
        <dbReference type="Rhea" id="RHEA:43892"/>
        <dbReference type="Rhea" id="RHEA-COMP:14737"/>
        <dbReference type="Rhea" id="RHEA-COMP:14739"/>
        <dbReference type="ChEBI" id="CHEBI:29917"/>
        <dbReference type="ChEBI" id="CHEBI:35235"/>
        <dbReference type="ChEBI" id="CHEBI:57972"/>
        <dbReference type="ChEBI" id="CHEBI:64428"/>
        <dbReference type="EC" id="2.8.1.7"/>
    </reaction>
</comment>
<dbReference type="Pfam" id="PF00266">
    <property type="entry name" value="Aminotran_5"/>
    <property type="match status" value="1"/>
</dbReference>
<keyword evidence="7" id="KW-0411">Iron-sulfur</keyword>
<dbReference type="InterPro" id="IPR015424">
    <property type="entry name" value="PyrdxlP-dep_Trfase"/>
</dbReference>
<dbReference type="GO" id="GO:0031071">
    <property type="term" value="F:cysteine desulfurase activity"/>
    <property type="evidence" value="ECO:0007669"/>
    <property type="project" value="UniProtKB-EC"/>
</dbReference>
<name>A0A918CFW4_AGRME</name>
<dbReference type="NCBIfam" id="NF002806">
    <property type="entry name" value="PRK02948.1"/>
    <property type="match status" value="1"/>
</dbReference>
<accession>A0A918CFW4</accession>
<dbReference type="AlphaFoldDB" id="A0A918CFW4"/>
<dbReference type="InterPro" id="IPR015421">
    <property type="entry name" value="PyrdxlP-dep_Trfase_major"/>
</dbReference>
<reference evidence="10" key="2">
    <citation type="submission" date="2020-09" db="EMBL/GenBank/DDBJ databases">
        <authorList>
            <person name="Sun Q."/>
            <person name="Ohkuma M."/>
        </authorList>
    </citation>
    <scope>NUCLEOTIDE SEQUENCE</scope>
    <source>
        <strain evidence="10">JCM 3346</strain>
    </source>
</reference>
<keyword evidence="5" id="KW-0663">Pyridoxal phosphate</keyword>
<comment type="cofactor">
    <cofactor evidence="1">
        <name>pyridoxal 5'-phosphate</name>
        <dbReference type="ChEBI" id="CHEBI:597326"/>
    </cofactor>
</comment>
<dbReference type="Proteomes" id="UP000610303">
    <property type="component" value="Unassembled WGS sequence"/>
</dbReference>
<dbReference type="PIRSF" id="PIRSF005572">
    <property type="entry name" value="NifS"/>
    <property type="match status" value="1"/>
</dbReference>
<comment type="caution">
    <text evidence="10">The sequence shown here is derived from an EMBL/GenBank/DDBJ whole genome shotgun (WGS) entry which is preliminary data.</text>
</comment>
<protein>
    <submittedName>
        <fullName evidence="10">Cysteine desulfurase</fullName>
    </submittedName>
</protein>
<evidence type="ECO:0000256" key="1">
    <source>
        <dbReference type="ARBA" id="ARBA00001933"/>
    </source>
</evidence>
<evidence type="ECO:0000259" key="9">
    <source>
        <dbReference type="Pfam" id="PF00266"/>
    </source>
</evidence>
<dbReference type="SUPFAM" id="SSF53383">
    <property type="entry name" value="PLP-dependent transferases"/>
    <property type="match status" value="1"/>
</dbReference>
<gene>
    <name evidence="10" type="ORF">GCM10010196_14210</name>
</gene>
<evidence type="ECO:0000313" key="11">
    <source>
        <dbReference type="Proteomes" id="UP000610303"/>
    </source>
</evidence>
<keyword evidence="6" id="KW-0408">Iron</keyword>
<evidence type="ECO:0000256" key="3">
    <source>
        <dbReference type="ARBA" id="ARBA00022679"/>
    </source>
</evidence>
<evidence type="ECO:0000256" key="5">
    <source>
        <dbReference type="ARBA" id="ARBA00022898"/>
    </source>
</evidence>